<feature type="transmembrane region" description="Helical" evidence="6">
    <location>
        <begin position="193"/>
        <end position="212"/>
    </location>
</feature>
<keyword evidence="3 6" id="KW-0812">Transmembrane</keyword>
<comment type="subcellular location">
    <subcellularLocation>
        <location evidence="1">Membrane</location>
        <topology evidence="1">Multi-pass membrane protein</topology>
    </subcellularLocation>
</comment>
<keyword evidence="5 6" id="KW-0472">Membrane</keyword>
<dbReference type="Pfam" id="PF03741">
    <property type="entry name" value="TerC"/>
    <property type="match status" value="1"/>
</dbReference>
<dbReference type="PANTHER" id="PTHR30238">
    <property type="entry name" value="MEMBRANE BOUND PREDICTED REDOX MODULATOR"/>
    <property type="match status" value="1"/>
</dbReference>
<dbReference type="PANTHER" id="PTHR30238:SF0">
    <property type="entry name" value="THYLAKOID MEMBRANE PROTEIN TERC, CHLOROPLASTIC"/>
    <property type="match status" value="1"/>
</dbReference>
<feature type="transmembrane region" description="Helical" evidence="6">
    <location>
        <begin position="7"/>
        <end position="27"/>
    </location>
</feature>
<dbReference type="STRING" id="1121306.SAMN02745196_00466"/>
<evidence type="ECO:0000256" key="4">
    <source>
        <dbReference type="ARBA" id="ARBA00022989"/>
    </source>
</evidence>
<dbReference type="InterPro" id="IPR022369">
    <property type="entry name" value="Integral_membrane_TerC_rswitch"/>
</dbReference>
<evidence type="ECO:0000256" key="6">
    <source>
        <dbReference type="SAM" id="Phobius"/>
    </source>
</evidence>
<dbReference type="AlphaFoldDB" id="A0A1M5T7S9"/>
<evidence type="ECO:0000313" key="7">
    <source>
        <dbReference type="EMBL" id="SHH46748.1"/>
    </source>
</evidence>
<dbReference type="OrthoDB" id="9783692at2"/>
<feature type="transmembrane region" description="Helical" evidence="6">
    <location>
        <begin position="224"/>
        <end position="243"/>
    </location>
</feature>
<feature type="transmembrane region" description="Helical" evidence="6">
    <location>
        <begin position="39"/>
        <end position="59"/>
    </location>
</feature>
<organism evidence="7 8">
    <name type="scientific">Clostridium collagenovorans DSM 3089</name>
    <dbReference type="NCBI Taxonomy" id="1121306"/>
    <lineage>
        <taxon>Bacteria</taxon>
        <taxon>Bacillati</taxon>
        <taxon>Bacillota</taxon>
        <taxon>Clostridia</taxon>
        <taxon>Eubacteriales</taxon>
        <taxon>Clostridiaceae</taxon>
        <taxon>Clostridium</taxon>
    </lineage>
</organism>
<evidence type="ECO:0000256" key="3">
    <source>
        <dbReference type="ARBA" id="ARBA00022692"/>
    </source>
</evidence>
<keyword evidence="4 6" id="KW-1133">Transmembrane helix</keyword>
<accession>A0A1M5T7S9</accession>
<proteinExistence type="inferred from homology"/>
<dbReference type="EMBL" id="FQXP01000003">
    <property type="protein sequence ID" value="SHH46748.1"/>
    <property type="molecule type" value="Genomic_DNA"/>
</dbReference>
<feature type="transmembrane region" description="Helical" evidence="6">
    <location>
        <begin position="97"/>
        <end position="117"/>
    </location>
</feature>
<name>A0A1M5T7S9_9CLOT</name>
<dbReference type="RefSeq" id="WP_072829655.1">
    <property type="nucleotide sequence ID" value="NZ_FQXP01000003.1"/>
</dbReference>
<keyword evidence="8" id="KW-1185">Reference proteome</keyword>
<dbReference type="Proteomes" id="UP000184526">
    <property type="component" value="Unassembled WGS sequence"/>
</dbReference>
<sequence length="270" mass="30662">MKVSKAFGNFVLWVAIAIAINVLIFVLRGERAAVEFLGGYIIEMSLSMDNLFLFLMVFNSFGLSMHAEARVLDYGIFVAMLLRMIFIFLGVKVVNGFHSILYIFGIIIFISALNIFFKKDEVKDFRQSKIIKILKKIIPFTNNFVGDKFFVKNRNKLYATPLLAVLIIIELSDIMFAIDSIPAIFSITTDPTIVYVSNICAVICLRSMYFLLAKLNNMFKYVKYGVAFILMFTGVKLMGLFFNLCISNIASILIILMILLTSILISFIFD</sequence>
<feature type="transmembrane region" description="Helical" evidence="6">
    <location>
        <begin position="162"/>
        <end position="187"/>
    </location>
</feature>
<reference evidence="7 8" key="1">
    <citation type="submission" date="2016-11" db="EMBL/GenBank/DDBJ databases">
        <authorList>
            <person name="Jaros S."/>
            <person name="Januszkiewicz K."/>
            <person name="Wedrychowicz H."/>
        </authorList>
    </citation>
    <scope>NUCLEOTIDE SEQUENCE [LARGE SCALE GENOMIC DNA]</scope>
    <source>
        <strain evidence="7 8">DSM 3089</strain>
    </source>
</reference>
<feature type="transmembrane region" description="Helical" evidence="6">
    <location>
        <begin position="249"/>
        <end position="269"/>
    </location>
</feature>
<evidence type="ECO:0000313" key="8">
    <source>
        <dbReference type="Proteomes" id="UP000184526"/>
    </source>
</evidence>
<evidence type="ECO:0000256" key="1">
    <source>
        <dbReference type="ARBA" id="ARBA00004141"/>
    </source>
</evidence>
<dbReference type="GO" id="GO:0016020">
    <property type="term" value="C:membrane"/>
    <property type="evidence" value="ECO:0007669"/>
    <property type="project" value="UniProtKB-SubCell"/>
</dbReference>
<gene>
    <name evidence="7" type="ORF">SAMN02745196_00466</name>
</gene>
<evidence type="ECO:0000256" key="5">
    <source>
        <dbReference type="ARBA" id="ARBA00023136"/>
    </source>
</evidence>
<comment type="similarity">
    <text evidence="2">Belongs to the TerC family.</text>
</comment>
<protein>
    <submittedName>
        <fullName evidence="7">Tellurite resistance protein TerC</fullName>
    </submittedName>
</protein>
<evidence type="ECO:0000256" key="2">
    <source>
        <dbReference type="ARBA" id="ARBA00007511"/>
    </source>
</evidence>
<dbReference type="NCBIfam" id="TIGR03718">
    <property type="entry name" value="R_switched_Alx"/>
    <property type="match status" value="1"/>
</dbReference>
<feature type="transmembrane region" description="Helical" evidence="6">
    <location>
        <begin position="71"/>
        <end position="91"/>
    </location>
</feature>
<dbReference type="InterPro" id="IPR005496">
    <property type="entry name" value="Integral_membrane_TerC"/>
</dbReference>